<feature type="transmembrane region" description="Helical" evidence="1">
    <location>
        <begin position="20"/>
        <end position="38"/>
    </location>
</feature>
<dbReference type="InterPro" id="IPR007047">
    <property type="entry name" value="Flp_Fap"/>
</dbReference>
<name>A0A944CPJ7_9BACI</name>
<keyword evidence="1" id="KW-1133">Transmembrane helix</keyword>
<evidence type="ECO:0000256" key="1">
    <source>
        <dbReference type="SAM" id="Phobius"/>
    </source>
</evidence>
<keyword evidence="3" id="KW-1185">Reference proteome</keyword>
<accession>A0A944CPJ7</accession>
<comment type="caution">
    <text evidence="2">The sequence shown here is derived from an EMBL/GenBank/DDBJ whole genome shotgun (WGS) entry which is preliminary data.</text>
</comment>
<keyword evidence="1" id="KW-0472">Membrane</keyword>
<gene>
    <name evidence="2" type="ORF">DYI25_19320</name>
</gene>
<sequence length="59" mass="6296">MLEKMKNLVVEEEGQALTEYGLIVGLISVAVIAALLLIGPQLDRLFRAIATTLTGVTTP</sequence>
<organism evidence="2 3">
    <name type="scientific">Mesobacillus boroniphilus</name>
    <dbReference type="NCBI Taxonomy" id="308892"/>
    <lineage>
        <taxon>Bacteria</taxon>
        <taxon>Bacillati</taxon>
        <taxon>Bacillota</taxon>
        <taxon>Bacilli</taxon>
        <taxon>Bacillales</taxon>
        <taxon>Bacillaceae</taxon>
        <taxon>Mesobacillus</taxon>
    </lineage>
</organism>
<dbReference type="Pfam" id="PF04964">
    <property type="entry name" value="Flp_Fap"/>
    <property type="match status" value="1"/>
</dbReference>
<dbReference type="AlphaFoldDB" id="A0A944CPJ7"/>
<evidence type="ECO:0000313" key="2">
    <source>
        <dbReference type="EMBL" id="MBS8266577.1"/>
    </source>
</evidence>
<dbReference type="EMBL" id="QTKX01000003">
    <property type="protein sequence ID" value="MBS8266577.1"/>
    <property type="molecule type" value="Genomic_DNA"/>
</dbReference>
<keyword evidence="1" id="KW-0812">Transmembrane</keyword>
<evidence type="ECO:0000313" key="3">
    <source>
        <dbReference type="Proteomes" id="UP000761411"/>
    </source>
</evidence>
<reference evidence="2 3" key="1">
    <citation type="journal article" date="2021" name="Microorganisms">
        <title>Bacterial Dimethylsulfoniopropionate Biosynthesis in the East China Sea.</title>
        <authorList>
            <person name="Liu J."/>
            <person name="Zhang Y."/>
            <person name="Liu J."/>
            <person name="Zhong H."/>
            <person name="Williams B.T."/>
            <person name="Zheng Y."/>
            <person name="Curson A.R.J."/>
            <person name="Sun C."/>
            <person name="Sun H."/>
            <person name="Song D."/>
            <person name="Wagner Mackenzie B."/>
            <person name="Bermejo Martinez A."/>
            <person name="Todd J.D."/>
            <person name="Zhang X.H."/>
        </authorList>
    </citation>
    <scope>NUCLEOTIDE SEQUENCE [LARGE SCALE GENOMIC DNA]</scope>
    <source>
        <strain evidence="2 3">ESS08</strain>
    </source>
</reference>
<proteinExistence type="predicted"/>
<dbReference type="Proteomes" id="UP000761411">
    <property type="component" value="Unassembled WGS sequence"/>
</dbReference>
<dbReference type="RefSeq" id="WP_213371992.1">
    <property type="nucleotide sequence ID" value="NZ_QTKX01000003.1"/>
</dbReference>
<protein>
    <submittedName>
        <fullName evidence="2">Flp family type IVb pilin</fullName>
    </submittedName>
</protein>